<dbReference type="RefSeq" id="WP_195083224.1">
    <property type="nucleotide sequence ID" value="NZ_JAYESH010000024.1"/>
</dbReference>
<keyword evidence="2" id="KW-1185">Reference proteome</keyword>
<comment type="caution">
    <text evidence="1">The sequence shown here is derived from an EMBL/GenBank/DDBJ whole genome shotgun (WGS) entry which is preliminary data.</text>
</comment>
<organism evidence="1 2">
    <name type="scientific">Nocardia implantans</name>
    <dbReference type="NCBI Taxonomy" id="3108168"/>
    <lineage>
        <taxon>Bacteria</taxon>
        <taxon>Bacillati</taxon>
        <taxon>Actinomycetota</taxon>
        <taxon>Actinomycetes</taxon>
        <taxon>Mycobacteriales</taxon>
        <taxon>Nocardiaceae</taxon>
        <taxon>Nocardia</taxon>
    </lineage>
</organism>
<dbReference type="EMBL" id="JAYKYQ010000021">
    <property type="protein sequence ID" value="MEB3514698.1"/>
    <property type="molecule type" value="Genomic_DNA"/>
</dbReference>
<evidence type="ECO:0000313" key="2">
    <source>
        <dbReference type="Proteomes" id="UP001348098"/>
    </source>
</evidence>
<evidence type="ECO:0000313" key="1">
    <source>
        <dbReference type="EMBL" id="MEB3514698.1"/>
    </source>
</evidence>
<protein>
    <recommendedName>
        <fullName evidence="3">Secreted protein</fullName>
    </recommendedName>
</protein>
<proteinExistence type="predicted"/>
<gene>
    <name evidence="1" type="ORF">U3653_32145</name>
</gene>
<name>A0ABU6B4I1_9NOCA</name>
<evidence type="ECO:0008006" key="3">
    <source>
        <dbReference type="Google" id="ProtNLM"/>
    </source>
</evidence>
<reference evidence="1 2" key="1">
    <citation type="submission" date="2023-12" db="EMBL/GenBank/DDBJ databases">
        <title>novel species in genus Nocarida.</title>
        <authorList>
            <person name="Li Z."/>
        </authorList>
    </citation>
    <scope>NUCLEOTIDE SEQUENCE [LARGE SCALE GENOMIC DNA]</scope>
    <source>
        <strain evidence="1 2">CDC186</strain>
    </source>
</reference>
<accession>A0ABU6B4I1</accession>
<dbReference type="Proteomes" id="UP001348098">
    <property type="component" value="Unassembled WGS sequence"/>
</dbReference>
<sequence length="195" mass="20082">MFALIRLDESLRQLFRMETSLVYSKETSVFERIRLLTLTATAGCAAAAAVALGAAPATAEVVDPSPYVVGDSVYFNANGLNCSIGPDGSAGCDVAPPQAVMWVSFNGARGQGIPWPYVPAIVVDHSGMPAHPDWSGGNKHTLPGGNPALVGAPFNPPTITWGGTNCFATYSLQMGCSAEGGAHGFYAGGGQSNGF</sequence>